<dbReference type="Proteomes" id="UP000781958">
    <property type="component" value="Unassembled WGS sequence"/>
</dbReference>
<dbReference type="EMBL" id="JAGINP010000038">
    <property type="protein sequence ID" value="MBP2297019.1"/>
    <property type="molecule type" value="Genomic_DNA"/>
</dbReference>
<protein>
    <submittedName>
        <fullName evidence="3">Uncharacterized protein</fullName>
    </submittedName>
</protein>
<proteinExistence type="predicted"/>
<name>A0ABS4SXM4_9PROT</name>
<comment type="caution">
    <text evidence="3">The sequence shown here is derived from an EMBL/GenBank/DDBJ whole genome shotgun (WGS) entry which is preliminary data.</text>
</comment>
<gene>
    <name evidence="3" type="ORF">J2851_006838</name>
</gene>
<keyword evidence="2" id="KW-0732">Signal</keyword>
<feature type="chain" id="PRO_5045953461" evidence="2">
    <location>
        <begin position="26"/>
        <end position="113"/>
    </location>
</feature>
<sequence>MITRTLSAAVIAAAALTSFSSLSFAQSVGDAGFAAQLNEANATIQNNAPAGLGREERLIVQRYLGVADSLHRQGQTAQAQSYLNFARGELGLRSAPDSATNSAVASSSQMVAR</sequence>
<evidence type="ECO:0000313" key="3">
    <source>
        <dbReference type="EMBL" id="MBP2297019.1"/>
    </source>
</evidence>
<keyword evidence="4" id="KW-1185">Reference proteome</keyword>
<evidence type="ECO:0000256" key="1">
    <source>
        <dbReference type="SAM" id="MobiDB-lite"/>
    </source>
</evidence>
<feature type="region of interest" description="Disordered" evidence="1">
    <location>
        <begin position="94"/>
        <end position="113"/>
    </location>
</feature>
<feature type="compositionally biased region" description="Polar residues" evidence="1">
    <location>
        <begin position="97"/>
        <end position="113"/>
    </location>
</feature>
<reference evidence="3 4" key="1">
    <citation type="submission" date="2021-03" db="EMBL/GenBank/DDBJ databases">
        <title>Genomic Encyclopedia of Type Strains, Phase III (KMG-III): the genomes of soil and plant-associated and newly described type strains.</title>
        <authorList>
            <person name="Whitman W."/>
        </authorList>
    </citation>
    <scope>NUCLEOTIDE SEQUENCE [LARGE SCALE GENOMIC DNA]</scope>
    <source>
        <strain evidence="3 4">IMMIB AFH-6</strain>
    </source>
</reference>
<accession>A0ABS4SXM4</accession>
<dbReference type="RefSeq" id="WP_209773112.1">
    <property type="nucleotide sequence ID" value="NZ_JAGINP010000038.1"/>
</dbReference>
<organism evidence="3 4">
    <name type="scientific">Azospirillum rugosum</name>
    <dbReference type="NCBI Taxonomy" id="416170"/>
    <lineage>
        <taxon>Bacteria</taxon>
        <taxon>Pseudomonadati</taxon>
        <taxon>Pseudomonadota</taxon>
        <taxon>Alphaproteobacteria</taxon>
        <taxon>Rhodospirillales</taxon>
        <taxon>Azospirillaceae</taxon>
        <taxon>Azospirillum</taxon>
    </lineage>
</organism>
<evidence type="ECO:0000256" key="2">
    <source>
        <dbReference type="SAM" id="SignalP"/>
    </source>
</evidence>
<evidence type="ECO:0000313" key="4">
    <source>
        <dbReference type="Proteomes" id="UP000781958"/>
    </source>
</evidence>
<feature type="signal peptide" evidence="2">
    <location>
        <begin position="1"/>
        <end position="25"/>
    </location>
</feature>